<dbReference type="InterPro" id="IPR050595">
    <property type="entry name" value="Bact_response_regulator"/>
</dbReference>
<feature type="domain" description="Response regulatory" evidence="3">
    <location>
        <begin position="11"/>
        <end position="126"/>
    </location>
</feature>
<sequence length="280" mass="32010">MISTAEILNSSILIVDDQLSNVLLLEQMLEGAGYTCIASTTDPTKVCGLYQKNRYDLILLDLQMPGMDGFQVMEGLKRIETDGYLPILVITAQPNHKLRALTVGAKDFVSKPFDLIEVQNRIRNMLEVRLLYKNLEYYNQSLEQIVAERTIELSASEERFRRLTELSSDWYWEQDANGQFTMVYGPVHEMLGIRINNDVLDNVEEQGIIWDEAERLVLETNLAARKPFLDFVYSRNKPNGQRQYLMVSGEPVFDPSGRFIGYRGIGKDVTETMRPGNITP</sequence>
<dbReference type="KEGG" id="mpsy:CEK71_14050"/>
<dbReference type="InterPro" id="IPR001789">
    <property type="entry name" value="Sig_transdc_resp-reg_receiver"/>
</dbReference>
<dbReference type="Proteomes" id="UP000237423">
    <property type="component" value="Unassembled WGS sequence"/>
</dbReference>
<feature type="modified residue" description="4-aspartylphosphate" evidence="2">
    <location>
        <position position="61"/>
    </location>
</feature>
<keyword evidence="7" id="KW-1185">Reference proteome</keyword>
<protein>
    <submittedName>
        <fullName evidence="5">Response regulator</fullName>
    </submittedName>
</protein>
<evidence type="ECO:0000256" key="2">
    <source>
        <dbReference type="PROSITE-ProRule" id="PRU00169"/>
    </source>
</evidence>
<dbReference type="InterPro" id="IPR000700">
    <property type="entry name" value="PAS-assoc_C"/>
</dbReference>
<feature type="domain" description="PAC" evidence="4">
    <location>
        <begin position="227"/>
        <end position="280"/>
    </location>
</feature>
<dbReference type="EMBL" id="CP022129">
    <property type="protein sequence ID" value="ASF48763.1"/>
    <property type="molecule type" value="Genomic_DNA"/>
</dbReference>
<accession>A0A1Z4C5D0</accession>
<dbReference type="NCBIfam" id="TIGR00229">
    <property type="entry name" value="sensory_box"/>
    <property type="match status" value="1"/>
</dbReference>
<dbReference type="PROSITE" id="PS50110">
    <property type="entry name" value="RESPONSE_REGULATORY"/>
    <property type="match status" value="1"/>
</dbReference>
<dbReference type="SMART" id="SM00448">
    <property type="entry name" value="REC"/>
    <property type="match status" value="1"/>
</dbReference>
<dbReference type="PANTHER" id="PTHR44591">
    <property type="entry name" value="STRESS RESPONSE REGULATOR PROTEIN 1"/>
    <property type="match status" value="1"/>
</dbReference>
<dbReference type="Pfam" id="PF00072">
    <property type="entry name" value="Response_reg"/>
    <property type="match status" value="1"/>
</dbReference>
<dbReference type="PROSITE" id="PS50113">
    <property type="entry name" value="PAC"/>
    <property type="match status" value="1"/>
</dbReference>
<reference evidence="6 8" key="2">
    <citation type="submission" date="2017-11" db="EMBL/GenBank/DDBJ databases">
        <title>Draft Genome Sequence of Methylobacter psychrotolerans Sph1T, an Obligate Methanotroph from Low-Temperature Environments.</title>
        <authorList>
            <person name="Oshkin I.Y."/>
            <person name="Miroshnikov K."/>
            <person name="Belova S.E."/>
            <person name="Korzhenkov A."/>
            <person name="Toshchakov S.V."/>
            <person name="Dedysh S.N."/>
        </authorList>
    </citation>
    <scope>NUCLEOTIDE SEQUENCE [LARGE SCALE GENOMIC DNA]</scope>
    <source>
        <strain evidence="6 8">Sph1</strain>
    </source>
</reference>
<dbReference type="GO" id="GO:0000160">
    <property type="term" value="P:phosphorelay signal transduction system"/>
    <property type="evidence" value="ECO:0007669"/>
    <property type="project" value="InterPro"/>
</dbReference>
<evidence type="ECO:0000313" key="7">
    <source>
        <dbReference type="Proteomes" id="UP000197019"/>
    </source>
</evidence>
<dbReference type="Proteomes" id="UP000197019">
    <property type="component" value="Chromosome"/>
</dbReference>
<evidence type="ECO:0000259" key="4">
    <source>
        <dbReference type="PROSITE" id="PS50113"/>
    </source>
</evidence>
<keyword evidence="1 2" id="KW-0597">Phosphoprotein</keyword>
<proteinExistence type="predicted"/>
<dbReference type="RefSeq" id="WP_088621624.1">
    <property type="nucleotide sequence ID" value="NZ_CP022129.1"/>
</dbReference>
<reference evidence="5 7" key="1">
    <citation type="submission" date="2017-06" db="EMBL/GenBank/DDBJ databases">
        <title>Genome Sequencing of the methanotroph Methylovulum psychrotolerants str. HV10-M2 isolated from a high-altitude environment.</title>
        <authorList>
            <person name="Mateos-Rivera A."/>
        </authorList>
    </citation>
    <scope>NUCLEOTIDE SEQUENCE [LARGE SCALE GENOMIC DNA]</scope>
    <source>
        <strain evidence="5 7">HV10_M2</strain>
    </source>
</reference>
<dbReference type="OrthoDB" id="9800897at2"/>
<evidence type="ECO:0000313" key="8">
    <source>
        <dbReference type="Proteomes" id="UP000237423"/>
    </source>
</evidence>
<dbReference type="SUPFAM" id="SSF55785">
    <property type="entry name" value="PYP-like sensor domain (PAS domain)"/>
    <property type="match status" value="1"/>
</dbReference>
<gene>
    <name evidence="6" type="ORF">AADEFJLK_02858</name>
    <name evidence="5" type="ORF">CEK71_14050</name>
</gene>
<evidence type="ECO:0000259" key="3">
    <source>
        <dbReference type="PROSITE" id="PS50110"/>
    </source>
</evidence>
<dbReference type="Gene3D" id="3.30.450.20">
    <property type="entry name" value="PAS domain"/>
    <property type="match status" value="1"/>
</dbReference>
<dbReference type="InterPro" id="IPR011006">
    <property type="entry name" value="CheY-like_superfamily"/>
</dbReference>
<name>A0A1Z4C5D0_9GAMM</name>
<dbReference type="SUPFAM" id="SSF52172">
    <property type="entry name" value="CheY-like"/>
    <property type="match status" value="1"/>
</dbReference>
<dbReference type="InterPro" id="IPR035965">
    <property type="entry name" value="PAS-like_dom_sf"/>
</dbReference>
<evidence type="ECO:0000256" key="1">
    <source>
        <dbReference type="ARBA" id="ARBA00022553"/>
    </source>
</evidence>
<dbReference type="Gene3D" id="3.40.50.2300">
    <property type="match status" value="1"/>
</dbReference>
<dbReference type="AlphaFoldDB" id="A0A1Z4C5D0"/>
<dbReference type="InterPro" id="IPR000014">
    <property type="entry name" value="PAS"/>
</dbReference>
<dbReference type="PANTHER" id="PTHR44591:SF3">
    <property type="entry name" value="RESPONSE REGULATORY DOMAIN-CONTAINING PROTEIN"/>
    <property type="match status" value="1"/>
</dbReference>
<organism evidence="5 7">
    <name type="scientific">Methylovulum psychrotolerans</name>
    <dbReference type="NCBI Taxonomy" id="1704499"/>
    <lineage>
        <taxon>Bacteria</taxon>
        <taxon>Pseudomonadati</taxon>
        <taxon>Pseudomonadota</taxon>
        <taxon>Gammaproteobacteria</taxon>
        <taxon>Methylococcales</taxon>
        <taxon>Methylococcaceae</taxon>
        <taxon>Methylovulum</taxon>
    </lineage>
</organism>
<dbReference type="CDD" id="cd17551">
    <property type="entry name" value="REC_RpfG-like"/>
    <property type="match status" value="1"/>
</dbReference>
<evidence type="ECO:0000313" key="6">
    <source>
        <dbReference type="EMBL" id="POZ51408.1"/>
    </source>
</evidence>
<evidence type="ECO:0000313" key="5">
    <source>
        <dbReference type="EMBL" id="ASF48763.1"/>
    </source>
</evidence>
<dbReference type="EMBL" id="PGFZ01000006">
    <property type="protein sequence ID" value="POZ51408.1"/>
    <property type="molecule type" value="Genomic_DNA"/>
</dbReference>